<reference evidence="3" key="5">
    <citation type="submission" date="2018-04" db="UniProtKB">
        <authorList>
            <consortium name="EnsemblFungi"/>
        </authorList>
    </citation>
    <scope>IDENTIFICATION</scope>
    <source>
        <strain evidence="3">R3-111a-1</strain>
    </source>
</reference>
<reference evidence="2" key="2">
    <citation type="submission" date="2010-07" db="EMBL/GenBank/DDBJ databases">
        <authorList>
            <consortium name="The Broad Institute Genome Sequencing Platform"/>
            <consortium name="Broad Institute Genome Sequencing Center for Infectious Disease"/>
            <person name="Ma L.-J."/>
            <person name="Dead R."/>
            <person name="Young S."/>
            <person name="Zeng Q."/>
            <person name="Koehrsen M."/>
            <person name="Alvarado L."/>
            <person name="Berlin A."/>
            <person name="Chapman S.B."/>
            <person name="Chen Z."/>
            <person name="Freedman E."/>
            <person name="Gellesch M."/>
            <person name="Goldberg J."/>
            <person name="Griggs A."/>
            <person name="Gujja S."/>
            <person name="Heilman E.R."/>
            <person name="Heiman D."/>
            <person name="Hepburn T."/>
            <person name="Howarth C."/>
            <person name="Jen D."/>
            <person name="Larson L."/>
            <person name="Mehta T."/>
            <person name="Neiman D."/>
            <person name="Pearson M."/>
            <person name="Roberts A."/>
            <person name="Saif S."/>
            <person name="Shea T."/>
            <person name="Shenoy N."/>
            <person name="Sisk P."/>
            <person name="Stolte C."/>
            <person name="Sykes S."/>
            <person name="Walk T."/>
            <person name="White J."/>
            <person name="Yandava C."/>
            <person name="Haas B."/>
            <person name="Nusbaum C."/>
            <person name="Birren B."/>
        </authorList>
    </citation>
    <scope>NUCLEOTIDE SEQUENCE</scope>
    <source>
        <strain evidence="2">R3-111a-1</strain>
    </source>
</reference>
<gene>
    <name evidence="3" type="primary">20342028</name>
    <name evidence="2" type="ORF">GGTG_01570</name>
</gene>
<sequence length="251" mass="26138">MWLTWDSDCPAKPSDVDAPPGKVRAIANDWPARDENDEPTVDSRRTLRRGAGSVPAATGSRRDKSGCGRRQSRSQEPRATSAEHSGGCDLCCRDAVSGIEWRPTPNRWVWWRRAGVDVGDVATQLQAGSCELRGARAWGGSLLRKPGGATARVTAAIEPVRGAAKHAAGGLVSMPDGHAGTSGAEKLNGACLGGSVDAPVATPSSACPRLVGRDHKGPTARPAARCGYAALDRPGGCAVFSAIGVWRASCH</sequence>
<dbReference type="EnsemblFungi" id="EJT81592">
    <property type="protein sequence ID" value="EJT81592"/>
    <property type="gene ID" value="GGTG_01570"/>
</dbReference>
<dbReference type="GeneID" id="20342028"/>
<feature type="region of interest" description="Disordered" evidence="1">
    <location>
        <begin position="1"/>
        <end position="86"/>
    </location>
</feature>
<reference evidence="3" key="4">
    <citation type="journal article" date="2015" name="G3 (Bethesda)">
        <title>Genome sequences of three phytopathogenic species of the Magnaporthaceae family of fungi.</title>
        <authorList>
            <person name="Okagaki L.H."/>
            <person name="Nunes C.C."/>
            <person name="Sailsbery J."/>
            <person name="Clay B."/>
            <person name="Brown D."/>
            <person name="John T."/>
            <person name="Oh Y."/>
            <person name="Young N."/>
            <person name="Fitzgerald M."/>
            <person name="Haas B.J."/>
            <person name="Zeng Q."/>
            <person name="Young S."/>
            <person name="Adiconis X."/>
            <person name="Fan L."/>
            <person name="Levin J.Z."/>
            <person name="Mitchell T.K."/>
            <person name="Okubara P.A."/>
            <person name="Farman M.L."/>
            <person name="Kohn L.M."/>
            <person name="Birren B."/>
            <person name="Ma L.-J."/>
            <person name="Dean R.A."/>
        </authorList>
    </citation>
    <scope>NUCLEOTIDE SEQUENCE</scope>
    <source>
        <strain evidence="3">R3-111a-1</strain>
    </source>
</reference>
<protein>
    <submittedName>
        <fullName evidence="2 3">Uncharacterized protein</fullName>
    </submittedName>
</protein>
<dbReference type="RefSeq" id="XP_009217601.1">
    <property type="nucleotide sequence ID" value="XM_009219337.1"/>
</dbReference>
<keyword evidence="4" id="KW-1185">Reference proteome</keyword>
<dbReference type="Proteomes" id="UP000006039">
    <property type="component" value="Unassembled WGS sequence"/>
</dbReference>
<reference evidence="4" key="1">
    <citation type="submission" date="2010-07" db="EMBL/GenBank/DDBJ databases">
        <title>The genome sequence of Gaeumannomyces graminis var. tritici strain R3-111a-1.</title>
        <authorList>
            <consortium name="The Broad Institute Genome Sequencing Platform"/>
            <person name="Ma L.-J."/>
            <person name="Dead R."/>
            <person name="Young S."/>
            <person name="Zeng Q."/>
            <person name="Koehrsen M."/>
            <person name="Alvarado L."/>
            <person name="Berlin A."/>
            <person name="Chapman S.B."/>
            <person name="Chen Z."/>
            <person name="Freedman E."/>
            <person name="Gellesch M."/>
            <person name="Goldberg J."/>
            <person name="Griggs A."/>
            <person name="Gujja S."/>
            <person name="Heilman E.R."/>
            <person name="Heiman D."/>
            <person name="Hepburn T."/>
            <person name="Howarth C."/>
            <person name="Jen D."/>
            <person name="Larson L."/>
            <person name="Mehta T."/>
            <person name="Neiman D."/>
            <person name="Pearson M."/>
            <person name="Roberts A."/>
            <person name="Saif S."/>
            <person name="Shea T."/>
            <person name="Shenoy N."/>
            <person name="Sisk P."/>
            <person name="Stolte C."/>
            <person name="Sykes S."/>
            <person name="Walk T."/>
            <person name="White J."/>
            <person name="Yandava C."/>
            <person name="Haas B."/>
            <person name="Nusbaum C."/>
            <person name="Birren B."/>
        </authorList>
    </citation>
    <scope>NUCLEOTIDE SEQUENCE [LARGE SCALE GENOMIC DNA]</scope>
    <source>
        <strain evidence="4">R3-111a-1</strain>
    </source>
</reference>
<reference evidence="2" key="3">
    <citation type="submission" date="2010-09" db="EMBL/GenBank/DDBJ databases">
        <title>Annotation of Gaeumannomyces graminis var. tritici R3-111a-1.</title>
        <authorList>
            <consortium name="The Broad Institute Genome Sequencing Platform"/>
            <person name="Ma L.-J."/>
            <person name="Dead R."/>
            <person name="Young S.K."/>
            <person name="Zeng Q."/>
            <person name="Gargeya S."/>
            <person name="Fitzgerald M."/>
            <person name="Haas B."/>
            <person name="Abouelleil A."/>
            <person name="Alvarado L."/>
            <person name="Arachchi H.M."/>
            <person name="Berlin A."/>
            <person name="Brown A."/>
            <person name="Chapman S.B."/>
            <person name="Chen Z."/>
            <person name="Dunbar C."/>
            <person name="Freedman E."/>
            <person name="Gearin G."/>
            <person name="Gellesch M."/>
            <person name="Goldberg J."/>
            <person name="Griggs A."/>
            <person name="Gujja S."/>
            <person name="Heiman D."/>
            <person name="Howarth C."/>
            <person name="Larson L."/>
            <person name="Lui A."/>
            <person name="MacDonald P.J.P."/>
            <person name="Mehta T."/>
            <person name="Montmayeur A."/>
            <person name="Murphy C."/>
            <person name="Neiman D."/>
            <person name="Pearson M."/>
            <person name="Priest M."/>
            <person name="Roberts A."/>
            <person name="Saif S."/>
            <person name="Shea T."/>
            <person name="Shenoy N."/>
            <person name="Sisk P."/>
            <person name="Stolte C."/>
            <person name="Sykes S."/>
            <person name="Yandava C."/>
            <person name="Wortman J."/>
            <person name="Nusbaum C."/>
            <person name="Birren B."/>
        </authorList>
    </citation>
    <scope>NUCLEOTIDE SEQUENCE</scope>
    <source>
        <strain evidence="2">R3-111a-1</strain>
    </source>
</reference>
<evidence type="ECO:0000313" key="3">
    <source>
        <dbReference type="EnsemblFungi" id="EJT81592"/>
    </source>
</evidence>
<evidence type="ECO:0000256" key="1">
    <source>
        <dbReference type="SAM" id="MobiDB-lite"/>
    </source>
</evidence>
<accession>J3NJY8</accession>
<dbReference type="VEuPathDB" id="FungiDB:GGTG_01570"/>
<dbReference type="AlphaFoldDB" id="J3NJY8"/>
<name>J3NJY8_GAET3</name>
<organism evidence="2">
    <name type="scientific">Gaeumannomyces tritici (strain R3-111a-1)</name>
    <name type="common">Wheat and barley take-all root rot fungus</name>
    <name type="synonym">Gaeumannomyces graminis var. tritici</name>
    <dbReference type="NCBI Taxonomy" id="644352"/>
    <lineage>
        <taxon>Eukaryota</taxon>
        <taxon>Fungi</taxon>
        <taxon>Dikarya</taxon>
        <taxon>Ascomycota</taxon>
        <taxon>Pezizomycotina</taxon>
        <taxon>Sordariomycetes</taxon>
        <taxon>Sordariomycetidae</taxon>
        <taxon>Magnaporthales</taxon>
        <taxon>Magnaporthaceae</taxon>
        <taxon>Gaeumannomyces</taxon>
    </lineage>
</organism>
<dbReference type="EMBL" id="GL385395">
    <property type="protein sequence ID" value="EJT81592.1"/>
    <property type="molecule type" value="Genomic_DNA"/>
</dbReference>
<proteinExistence type="predicted"/>
<evidence type="ECO:0000313" key="2">
    <source>
        <dbReference type="EMBL" id="EJT81592.1"/>
    </source>
</evidence>
<dbReference type="HOGENOM" id="CLU_1107200_0_0_1"/>
<evidence type="ECO:0000313" key="4">
    <source>
        <dbReference type="Proteomes" id="UP000006039"/>
    </source>
</evidence>